<feature type="domain" description="RRM" evidence="4">
    <location>
        <begin position="58"/>
        <end position="136"/>
    </location>
</feature>
<evidence type="ECO:0000256" key="2">
    <source>
        <dbReference type="PROSITE-ProRule" id="PRU00176"/>
    </source>
</evidence>
<dbReference type="OrthoDB" id="610462at2759"/>
<feature type="region of interest" description="Disordered" evidence="3">
    <location>
        <begin position="1"/>
        <end position="54"/>
    </location>
</feature>
<dbReference type="GO" id="GO:0005634">
    <property type="term" value="C:nucleus"/>
    <property type="evidence" value="ECO:0007669"/>
    <property type="project" value="TreeGrafter"/>
</dbReference>
<dbReference type="Pfam" id="PF00076">
    <property type="entry name" value="RRM_1"/>
    <property type="match status" value="3"/>
</dbReference>
<proteinExistence type="predicted"/>
<keyword evidence="1 2" id="KW-0694">RNA-binding</keyword>
<dbReference type="InterPro" id="IPR050374">
    <property type="entry name" value="RRT5_SRSF_SR"/>
</dbReference>
<feature type="compositionally biased region" description="Low complexity" evidence="3">
    <location>
        <begin position="473"/>
        <end position="490"/>
    </location>
</feature>
<feature type="compositionally biased region" description="Basic and acidic residues" evidence="3">
    <location>
        <begin position="1"/>
        <end position="43"/>
    </location>
</feature>
<dbReference type="PANTHER" id="PTHR23003">
    <property type="entry name" value="RNA RECOGNITION MOTIF RRM DOMAIN CONTAINING PROTEIN"/>
    <property type="match status" value="1"/>
</dbReference>
<dbReference type="Proteomes" id="UP000786811">
    <property type="component" value="Unassembled WGS sequence"/>
</dbReference>
<comment type="caution">
    <text evidence="5">The sequence shown here is derived from an EMBL/GenBank/DDBJ whole genome shotgun (WGS) entry which is preliminary data.</text>
</comment>
<feature type="region of interest" description="Disordered" evidence="3">
    <location>
        <begin position="142"/>
        <end position="169"/>
    </location>
</feature>
<dbReference type="EMBL" id="CAJNRD030001118">
    <property type="protein sequence ID" value="CAG5083140.1"/>
    <property type="molecule type" value="Genomic_DNA"/>
</dbReference>
<evidence type="ECO:0000256" key="1">
    <source>
        <dbReference type="ARBA" id="ARBA00022884"/>
    </source>
</evidence>
<sequence length="549" mass="59634">MIKADEAQNQNEDRERSRERDRNRRSDRQRLNSSSRDRSRERSGAGGGGSGGRRISERRIYVSNIPYDFRWQDLKDLFRTEVGKVAHVELFTDENDKPRGCGIVEFEDSDSVKVAVEKMHRFDIKGRKLVVKEDYDVERDKYGRLQSSRDHDRSRDDRFRDSSRSNVGRGSLVSSGSVLGSNGDKFGNTYGLSTQFLESLGINGPLVTRVFVANLDYKVDEKKLLEVFKLAGKVLHVELGKDKDGKSRGFGVVEYDHPVESVQAISMLHNQQLYDRRMTVRLDRANDPDLPPKLPEGLKSIGMGLGAGGNRLMDVARNIPSVAANTPVVNSIAAPVLATSAFGGGLNNVVPAQLASALSNSNAAALQASLASGLGNNLATSSLLNSSLTSELASNLNNFTGNVSGLSSLQASLAASNQGSNSFGQRGLGKLDGDVGGFGGSSFGNSNYGGSRGDFDAFNRDSDRMANANAVFSANQSQQSNANRQSSNGARPMSDTIVIANLPPSTTWQMLRDKCQEIGEVKFAEMRGNDIGMVRFASEWDAERAVCIL</sequence>
<feature type="domain" description="RRM" evidence="4">
    <location>
        <begin position="495"/>
        <end position="549"/>
    </location>
</feature>
<evidence type="ECO:0000313" key="6">
    <source>
        <dbReference type="Proteomes" id="UP000786811"/>
    </source>
</evidence>
<dbReference type="InterPro" id="IPR012677">
    <property type="entry name" value="Nucleotide-bd_a/b_plait_sf"/>
</dbReference>
<dbReference type="AlphaFoldDB" id="A0A8J2H7U3"/>
<feature type="region of interest" description="Disordered" evidence="3">
    <location>
        <begin position="473"/>
        <end position="492"/>
    </location>
</feature>
<dbReference type="GO" id="GO:0005737">
    <property type="term" value="C:cytoplasm"/>
    <property type="evidence" value="ECO:0007669"/>
    <property type="project" value="TreeGrafter"/>
</dbReference>
<feature type="compositionally biased region" description="Basic and acidic residues" evidence="3">
    <location>
        <begin position="142"/>
        <end position="163"/>
    </location>
</feature>
<reference evidence="5" key="1">
    <citation type="submission" date="2021-04" db="EMBL/GenBank/DDBJ databases">
        <authorList>
            <person name="Chebbi M.A.C M."/>
        </authorList>
    </citation>
    <scope>NUCLEOTIDE SEQUENCE</scope>
</reference>
<evidence type="ECO:0000256" key="3">
    <source>
        <dbReference type="SAM" id="MobiDB-lite"/>
    </source>
</evidence>
<feature type="domain" description="RRM" evidence="4">
    <location>
        <begin position="208"/>
        <end position="285"/>
    </location>
</feature>
<accession>A0A8J2H7U3</accession>
<dbReference type="InterPro" id="IPR035979">
    <property type="entry name" value="RBD_domain_sf"/>
</dbReference>
<dbReference type="Gene3D" id="3.30.70.330">
    <property type="match status" value="3"/>
</dbReference>
<protein>
    <submittedName>
        <fullName evidence="5">Similar to Myef2: Myelin expression factor 2 (Mus musculus)</fullName>
    </submittedName>
</protein>
<dbReference type="PANTHER" id="PTHR23003:SF3">
    <property type="entry name" value="FI21236P1-RELATED"/>
    <property type="match status" value="1"/>
</dbReference>
<keyword evidence="6" id="KW-1185">Reference proteome</keyword>
<name>A0A8J2H7U3_COTCN</name>
<dbReference type="GO" id="GO:0003729">
    <property type="term" value="F:mRNA binding"/>
    <property type="evidence" value="ECO:0007669"/>
    <property type="project" value="TreeGrafter"/>
</dbReference>
<dbReference type="SUPFAM" id="SSF54928">
    <property type="entry name" value="RNA-binding domain, RBD"/>
    <property type="match status" value="2"/>
</dbReference>
<dbReference type="InterPro" id="IPR000504">
    <property type="entry name" value="RRM_dom"/>
</dbReference>
<dbReference type="SMART" id="SM00360">
    <property type="entry name" value="RRM"/>
    <property type="match status" value="3"/>
</dbReference>
<organism evidence="5 6">
    <name type="scientific">Cotesia congregata</name>
    <name type="common">Parasitoid wasp</name>
    <name type="synonym">Apanteles congregatus</name>
    <dbReference type="NCBI Taxonomy" id="51543"/>
    <lineage>
        <taxon>Eukaryota</taxon>
        <taxon>Metazoa</taxon>
        <taxon>Ecdysozoa</taxon>
        <taxon>Arthropoda</taxon>
        <taxon>Hexapoda</taxon>
        <taxon>Insecta</taxon>
        <taxon>Pterygota</taxon>
        <taxon>Neoptera</taxon>
        <taxon>Endopterygota</taxon>
        <taxon>Hymenoptera</taxon>
        <taxon>Apocrita</taxon>
        <taxon>Ichneumonoidea</taxon>
        <taxon>Braconidae</taxon>
        <taxon>Microgastrinae</taxon>
        <taxon>Cotesia</taxon>
    </lineage>
</organism>
<evidence type="ECO:0000259" key="4">
    <source>
        <dbReference type="PROSITE" id="PS50102"/>
    </source>
</evidence>
<gene>
    <name evidence="5" type="ORF">HICCMSTLAB_LOCUS3743</name>
</gene>
<dbReference type="PROSITE" id="PS50102">
    <property type="entry name" value="RRM"/>
    <property type="match status" value="3"/>
</dbReference>
<evidence type="ECO:0000313" key="5">
    <source>
        <dbReference type="EMBL" id="CAG5083140.1"/>
    </source>
</evidence>
<dbReference type="FunFam" id="3.30.70.330:FF:000531">
    <property type="entry name" value="Myelin expression factor 2"/>
    <property type="match status" value="1"/>
</dbReference>